<proteinExistence type="predicted"/>
<dbReference type="Proteomes" id="UP001165064">
    <property type="component" value="Unassembled WGS sequence"/>
</dbReference>
<name>A0ACB5T0X4_AMBMO</name>
<sequence length="340" mass="39813">MNTFQNLFLTSLENARTKDRLKHQRLKPGEEVLPNNEPRPGLGIDDHIHHLSDKKEDQRSKRVHHHSKKLKDKRKSGCKNCGSLSHSARDCLEKPRKVAYKYREEATTNKTSRESDASDDEGAYVRDDTNDWDAKRDRWRGYDPDNDYEKQLKLMKQEEQKTATEMENEDLDEDELEEMRELGLLDEINKNEKHIKLDNPLASNDGAKLSVRSLDEKARYLEVIKTGEELRFNPKSRVYKDLKEGFLNERGQFIPYLSGEAEKFERLKQFTTSVQHDNREKWELEGNRDKPVTDMSFSAEVSPTALMLSMEKKKKDDELVRKAKRKELLERYGALGETKE</sequence>
<keyword evidence="2" id="KW-1185">Reference proteome</keyword>
<evidence type="ECO:0000313" key="1">
    <source>
        <dbReference type="EMBL" id="GME78310.1"/>
    </source>
</evidence>
<comment type="caution">
    <text evidence="1">The sequence shown here is derived from an EMBL/GenBank/DDBJ whole genome shotgun (WGS) entry which is preliminary data.</text>
</comment>
<protein>
    <submittedName>
        <fullName evidence="1">Unnamed protein product</fullName>
    </submittedName>
</protein>
<accession>A0ACB5T0X4</accession>
<reference evidence="1" key="1">
    <citation type="submission" date="2023-04" db="EMBL/GenBank/DDBJ databases">
        <title>Ambrosiozyma monospora NBRC 10751.</title>
        <authorList>
            <person name="Ichikawa N."/>
            <person name="Sato H."/>
            <person name="Tonouchi N."/>
        </authorList>
    </citation>
    <scope>NUCLEOTIDE SEQUENCE</scope>
    <source>
        <strain evidence="1">NBRC 10751</strain>
    </source>
</reference>
<evidence type="ECO:0000313" key="2">
    <source>
        <dbReference type="Proteomes" id="UP001165064"/>
    </source>
</evidence>
<dbReference type="EMBL" id="BSXS01002148">
    <property type="protein sequence ID" value="GME78310.1"/>
    <property type="molecule type" value="Genomic_DNA"/>
</dbReference>
<gene>
    <name evidence="1" type="ORF">Amon02_000338600</name>
</gene>
<organism evidence="1 2">
    <name type="scientific">Ambrosiozyma monospora</name>
    <name type="common">Yeast</name>
    <name type="synonym">Endomycopsis monosporus</name>
    <dbReference type="NCBI Taxonomy" id="43982"/>
    <lineage>
        <taxon>Eukaryota</taxon>
        <taxon>Fungi</taxon>
        <taxon>Dikarya</taxon>
        <taxon>Ascomycota</taxon>
        <taxon>Saccharomycotina</taxon>
        <taxon>Pichiomycetes</taxon>
        <taxon>Pichiales</taxon>
        <taxon>Pichiaceae</taxon>
        <taxon>Ambrosiozyma</taxon>
    </lineage>
</organism>